<dbReference type="eggNOG" id="COG0845">
    <property type="taxonomic scope" value="Bacteria"/>
</dbReference>
<evidence type="ECO:0000256" key="3">
    <source>
        <dbReference type="ARBA" id="ARBA00023054"/>
    </source>
</evidence>
<dbReference type="Gene3D" id="1.10.287.470">
    <property type="entry name" value="Helix hairpin bin"/>
    <property type="match status" value="1"/>
</dbReference>
<feature type="signal peptide" evidence="4">
    <location>
        <begin position="1"/>
        <end position="21"/>
    </location>
</feature>
<gene>
    <name evidence="7" type="ORF">DSM3645_23990</name>
</gene>
<name>A3ZUN9_9BACT</name>
<evidence type="ECO:0000256" key="1">
    <source>
        <dbReference type="ARBA" id="ARBA00004196"/>
    </source>
</evidence>
<dbReference type="InterPro" id="IPR050465">
    <property type="entry name" value="UPF0194_transport"/>
</dbReference>
<dbReference type="HOGENOM" id="CLU_018816_1_2_0"/>
<comment type="similarity">
    <text evidence="2">Belongs to the membrane fusion protein (MFP) (TC 8.A.1) family.</text>
</comment>
<accession>A3ZUN9</accession>
<evidence type="ECO:0000313" key="8">
    <source>
        <dbReference type="Proteomes" id="UP000004358"/>
    </source>
</evidence>
<evidence type="ECO:0000259" key="6">
    <source>
        <dbReference type="Pfam" id="PF25954"/>
    </source>
</evidence>
<sequence length="426" mass="45758">MKRPLFLSALLAIASVTTALAQPAAPVVIAPLEEAEVSSSQAFVATVMPRREAVIGSAVAGRVSEFYFDEGDAVEAGQPIAQILTETIKLQIAAAQAELELRTAELEELKNGSREEELAQSKAEMMSAKARKDYLVARRNRTADLYETRRVSSKEEYDEAVSAAEAASEAFNAAEAAHGLMVKGPRIEKIAQAQARVQVQEAVVGELEDKLKKYTIRSRFNGYISRKHTDVGSWAEQGADMVDVVELDEVDITAYVAEHHVPYVVLGAEVRIDVSAIPDRIFTGTVVAIVPQADVRTRTFPVKVRVTNEIQHGVPLLKAGMLARVQLPTGGTKQALLCPKDALVLGAGKAAVYITAPGPDNTTIVQLVPVQLGVTSGDRIEIIGQIPPGSQVVTRGNERLRPGQAINVLARTESLSSPTSTSRAPR</sequence>
<dbReference type="AlphaFoldDB" id="A3ZUN9"/>
<dbReference type="Gene3D" id="2.40.420.20">
    <property type="match status" value="1"/>
</dbReference>
<comment type="caution">
    <text evidence="7">The sequence shown here is derived from an EMBL/GenBank/DDBJ whole genome shotgun (WGS) entry which is preliminary data.</text>
</comment>
<comment type="subcellular location">
    <subcellularLocation>
        <location evidence="1">Cell envelope</location>
    </subcellularLocation>
</comment>
<dbReference type="Pfam" id="PF25881">
    <property type="entry name" value="HH_YBHG"/>
    <property type="match status" value="1"/>
</dbReference>
<dbReference type="InterPro" id="IPR059052">
    <property type="entry name" value="HH_YbhG-like"/>
</dbReference>
<feature type="chain" id="PRO_5002663780" evidence="4">
    <location>
        <begin position="22"/>
        <end position="426"/>
    </location>
</feature>
<dbReference type="Proteomes" id="UP000004358">
    <property type="component" value="Unassembled WGS sequence"/>
</dbReference>
<feature type="domain" description="YbhG-like alpha-helical hairpin" evidence="5">
    <location>
        <begin position="90"/>
        <end position="211"/>
    </location>
</feature>
<feature type="domain" description="CusB-like beta-barrel" evidence="6">
    <location>
        <begin position="252"/>
        <end position="328"/>
    </location>
</feature>
<evidence type="ECO:0000313" key="7">
    <source>
        <dbReference type="EMBL" id="EAQ79625.1"/>
    </source>
</evidence>
<organism evidence="7 8">
    <name type="scientific">Blastopirellula marina DSM 3645</name>
    <dbReference type="NCBI Taxonomy" id="314230"/>
    <lineage>
        <taxon>Bacteria</taxon>
        <taxon>Pseudomonadati</taxon>
        <taxon>Planctomycetota</taxon>
        <taxon>Planctomycetia</taxon>
        <taxon>Pirellulales</taxon>
        <taxon>Pirellulaceae</taxon>
        <taxon>Blastopirellula</taxon>
    </lineage>
</organism>
<dbReference type="GO" id="GO:0022857">
    <property type="term" value="F:transmembrane transporter activity"/>
    <property type="evidence" value="ECO:0007669"/>
    <property type="project" value="InterPro"/>
</dbReference>
<dbReference type="STRING" id="314230.DSM3645_23990"/>
<dbReference type="NCBIfam" id="TIGR01730">
    <property type="entry name" value="RND_mfp"/>
    <property type="match status" value="1"/>
</dbReference>
<dbReference type="Gene3D" id="2.40.30.170">
    <property type="match status" value="1"/>
</dbReference>
<dbReference type="SUPFAM" id="SSF111369">
    <property type="entry name" value="HlyD-like secretion proteins"/>
    <property type="match status" value="2"/>
</dbReference>
<dbReference type="RefSeq" id="WP_002652695.1">
    <property type="nucleotide sequence ID" value="NZ_CH672376.1"/>
</dbReference>
<evidence type="ECO:0000259" key="5">
    <source>
        <dbReference type="Pfam" id="PF25881"/>
    </source>
</evidence>
<dbReference type="PANTHER" id="PTHR32347">
    <property type="entry name" value="EFFLUX SYSTEM COMPONENT YKNX-RELATED"/>
    <property type="match status" value="1"/>
</dbReference>
<dbReference type="Pfam" id="PF25954">
    <property type="entry name" value="Beta-barrel_RND_2"/>
    <property type="match status" value="1"/>
</dbReference>
<dbReference type="GO" id="GO:0016020">
    <property type="term" value="C:membrane"/>
    <property type="evidence" value="ECO:0007669"/>
    <property type="project" value="InterPro"/>
</dbReference>
<proteinExistence type="inferred from homology"/>
<reference evidence="7 8" key="1">
    <citation type="submission" date="2006-02" db="EMBL/GenBank/DDBJ databases">
        <authorList>
            <person name="Amann R."/>
            <person name="Ferriera S."/>
            <person name="Johnson J."/>
            <person name="Kravitz S."/>
            <person name="Halpern A."/>
            <person name="Remington K."/>
            <person name="Beeson K."/>
            <person name="Tran B."/>
            <person name="Rogers Y.-H."/>
            <person name="Friedman R."/>
            <person name="Venter J.C."/>
        </authorList>
    </citation>
    <scope>NUCLEOTIDE SEQUENCE [LARGE SCALE GENOMIC DNA]</scope>
    <source>
        <strain evidence="7 8">DSM 3645</strain>
    </source>
</reference>
<dbReference type="OrthoDB" id="5318766at2"/>
<dbReference type="InterPro" id="IPR058792">
    <property type="entry name" value="Beta-barrel_RND_2"/>
</dbReference>
<protein>
    <submittedName>
        <fullName evidence="7">HlyD family secretion protein</fullName>
    </submittedName>
</protein>
<dbReference type="EMBL" id="AANZ01000013">
    <property type="protein sequence ID" value="EAQ79625.1"/>
    <property type="molecule type" value="Genomic_DNA"/>
</dbReference>
<keyword evidence="3" id="KW-0175">Coiled coil</keyword>
<evidence type="ECO:0000256" key="2">
    <source>
        <dbReference type="ARBA" id="ARBA00009477"/>
    </source>
</evidence>
<keyword evidence="4" id="KW-0732">Signal</keyword>
<dbReference type="Gene3D" id="2.40.50.100">
    <property type="match status" value="1"/>
</dbReference>
<dbReference type="InterPro" id="IPR006143">
    <property type="entry name" value="RND_pump_MFP"/>
</dbReference>
<dbReference type="GO" id="GO:0030313">
    <property type="term" value="C:cell envelope"/>
    <property type="evidence" value="ECO:0007669"/>
    <property type="project" value="UniProtKB-SubCell"/>
</dbReference>
<evidence type="ECO:0000256" key="4">
    <source>
        <dbReference type="SAM" id="SignalP"/>
    </source>
</evidence>